<evidence type="ECO:0000313" key="3">
    <source>
        <dbReference type="Proteomes" id="UP001427805"/>
    </source>
</evidence>
<name>A0ABV0BFH7_9SPHN</name>
<gene>
    <name evidence="2" type="ORF">TPR58_19560</name>
</gene>
<keyword evidence="1" id="KW-1133">Transmembrane helix</keyword>
<keyword evidence="3" id="KW-1185">Reference proteome</keyword>
<accession>A0ABV0BFH7</accession>
<evidence type="ECO:0000313" key="2">
    <source>
        <dbReference type="EMBL" id="MEN3749381.1"/>
    </source>
</evidence>
<dbReference type="Proteomes" id="UP001427805">
    <property type="component" value="Unassembled WGS sequence"/>
</dbReference>
<comment type="caution">
    <text evidence="2">The sequence shown here is derived from an EMBL/GenBank/DDBJ whole genome shotgun (WGS) entry which is preliminary data.</text>
</comment>
<keyword evidence="1" id="KW-0472">Membrane</keyword>
<organism evidence="2 3">
    <name type="scientific">Sphingomonas rustica</name>
    <dbReference type="NCBI Taxonomy" id="3103142"/>
    <lineage>
        <taxon>Bacteria</taxon>
        <taxon>Pseudomonadati</taxon>
        <taxon>Pseudomonadota</taxon>
        <taxon>Alphaproteobacteria</taxon>
        <taxon>Sphingomonadales</taxon>
        <taxon>Sphingomonadaceae</taxon>
        <taxon>Sphingomonas</taxon>
    </lineage>
</organism>
<dbReference type="RefSeq" id="WP_346248420.1">
    <property type="nucleotide sequence ID" value="NZ_JBDIZK010000013.1"/>
</dbReference>
<evidence type="ECO:0000256" key="1">
    <source>
        <dbReference type="SAM" id="Phobius"/>
    </source>
</evidence>
<evidence type="ECO:0008006" key="4">
    <source>
        <dbReference type="Google" id="ProtNLM"/>
    </source>
</evidence>
<proteinExistence type="predicted"/>
<feature type="transmembrane region" description="Helical" evidence="1">
    <location>
        <begin position="31"/>
        <end position="49"/>
    </location>
</feature>
<sequence>MSMSPPDLKDPVARAAYHRELTGVAAGMRRIGLMLALAGTAVALVRLAAMPDLPAWLPASITGVGIMTMIAALAARRRYHLLRTRGQG</sequence>
<reference evidence="2 3" key="1">
    <citation type="submission" date="2024-05" db="EMBL/GenBank/DDBJ databases">
        <title>Sphingomonas sp. HF-S3 16S ribosomal RNA gene Genome sequencing and assembly.</title>
        <authorList>
            <person name="Lee H."/>
        </authorList>
    </citation>
    <scope>NUCLEOTIDE SEQUENCE [LARGE SCALE GENOMIC DNA]</scope>
    <source>
        <strain evidence="2 3">HF-S3</strain>
    </source>
</reference>
<keyword evidence="1" id="KW-0812">Transmembrane</keyword>
<feature type="transmembrane region" description="Helical" evidence="1">
    <location>
        <begin position="55"/>
        <end position="75"/>
    </location>
</feature>
<dbReference type="EMBL" id="JBDIZK010000013">
    <property type="protein sequence ID" value="MEN3749381.1"/>
    <property type="molecule type" value="Genomic_DNA"/>
</dbReference>
<protein>
    <recommendedName>
        <fullName evidence="4">DUF202 domain-containing protein</fullName>
    </recommendedName>
</protein>